<dbReference type="InterPro" id="IPR016032">
    <property type="entry name" value="Sig_transdc_resp-reg_C-effctor"/>
</dbReference>
<dbReference type="Gene3D" id="1.10.10.10">
    <property type="entry name" value="Winged helix-like DNA-binding domain superfamily/Winged helix DNA-binding domain"/>
    <property type="match status" value="1"/>
</dbReference>
<evidence type="ECO:0000313" key="5">
    <source>
        <dbReference type="EMBL" id="ACB77640.1"/>
    </source>
</evidence>
<dbReference type="PROSITE" id="PS50043">
    <property type="entry name" value="HTH_LUXR_2"/>
    <property type="match status" value="1"/>
</dbReference>
<gene>
    <name evidence="5" type="ordered locus">Oter_4369</name>
</gene>
<dbReference type="CDD" id="cd06170">
    <property type="entry name" value="LuxR_C_like"/>
    <property type="match status" value="1"/>
</dbReference>
<dbReference type="GO" id="GO:0006355">
    <property type="term" value="P:regulation of DNA-templated transcription"/>
    <property type="evidence" value="ECO:0007669"/>
    <property type="project" value="InterPro"/>
</dbReference>
<dbReference type="RefSeq" id="WP_012377160.1">
    <property type="nucleotide sequence ID" value="NC_010571.1"/>
</dbReference>
<evidence type="ECO:0000313" key="6">
    <source>
        <dbReference type="Proteomes" id="UP000007013"/>
    </source>
</evidence>
<dbReference type="HOGENOM" id="CLU_2274510_0_0_0"/>
<dbReference type="KEGG" id="ote:Oter_4369"/>
<keyword evidence="2" id="KW-0238">DNA-binding</keyword>
<accession>B1ZRJ0</accession>
<dbReference type="AlphaFoldDB" id="B1ZRJ0"/>
<dbReference type="InterPro" id="IPR036388">
    <property type="entry name" value="WH-like_DNA-bd_sf"/>
</dbReference>
<dbReference type="Proteomes" id="UP000007013">
    <property type="component" value="Chromosome"/>
</dbReference>
<organism evidence="5 6">
    <name type="scientific">Opitutus terrae (strain DSM 11246 / JCM 15787 / PB90-1)</name>
    <dbReference type="NCBI Taxonomy" id="452637"/>
    <lineage>
        <taxon>Bacteria</taxon>
        <taxon>Pseudomonadati</taxon>
        <taxon>Verrucomicrobiota</taxon>
        <taxon>Opitutia</taxon>
        <taxon>Opitutales</taxon>
        <taxon>Opitutaceae</taxon>
        <taxon>Opitutus</taxon>
    </lineage>
</organism>
<dbReference type="PANTHER" id="PTHR44688">
    <property type="entry name" value="DNA-BINDING TRANSCRIPTIONAL ACTIVATOR DEVR_DOSR"/>
    <property type="match status" value="1"/>
</dbReference>
<proteinExistence type="predicted"/>
<feature type="domain" description="HTH luxR-type" evidence="4">
    <location>
        <begin position="1"/>
        <end position="70"/>
    </location>
</feature>
<dbReference type="Pfam" id="PF00196">
    <property type="entry name" value="GerE"/>
    <property type="match status" value="1"/>
</dbReference>
<dbReference type="SUPFAM" id="SSF46894">
    <property type="entry name" value="C-terminal effector domain of the bipartite response regulators"/>
    <property type="match status" value="1"/>
</dbReference>
<dbReference type="STRING" id="452637.Oter_4369"/>
<dbReference type="EMBL" id="CP001032">
    <property type="protein sequence ID" value="ACB77640.1"/>
    <property type="molecule type" value="Genomic_DNA"/>
</dbReference>
<sequence length="102" mass="11099">MPTISTVTQGGAQRSEQMVLSIVGDGSDDQQAAERLGISPHTVNTHRKAIMAKLKLHHKGQLMLYALQHGYIWVTGANVYYPGFQRRLQAGAKAAPNERASA</sequence>
<reference evidence="5 6" key="1">
    <citation type="journal article" date="2011" name="J. Bacteriol.">
        <title>Genome sequence of the verrucomicrobium Opitutus terrae PB90-1, an abundant inhabitant of rice paddy soil ecosystems.</title>
        <authorList>
            <person name="van Passel M.W."/>
            <person name="Kant R."/>
            <person name="Palva A."/>
            <person name="Copeland A."/>
            <person name="Lucas S."/>
            <person name="Lapidus A."/>
            <person name="Glavina del Rio T."/>
            <person name="Pitluck S."/>
            <person name="Goltsman E."/>
            <person name="Clum A."/>
            <person name="Sun H."/>
            <person name="Schmutz J."/>
            <person name="Larimer F.W."/>
            <person name="Land M.L."/>
            <person name="Hauser L."/>
            <person name="Kyrpides N."/>
            <person name="Mikhailova N."/>
            <person name="Richardson P.P."/>
            <person name="Janssen P.H."/>
            <person name="de Vos W.M."/>
            <person name="Smidt H."/>
        </authorList>
    </citation>
    <scope>NUCLEOTIDE SEQUENCE [LARGE SCALE GENOMIC DNA]</scope>
    <source>
        <strain evidence="6">DSM 11246 / JCM 15787 / PB90-1</strain>
    </source>
</reference>
<dbReference type="eggNOG" id="COG2197">
    <property type="taxonomic scope" value="Bacteria"/>
</dbReference>
<dbReference type="PRINTS" id="PR00038">
    <property type="entry name" value="HTHLUXR"/>
</dbReference>
<evidence type="ECO:0000256" key="1">
    <source>
        <dbReference type="ARBA" id="ARBA00023015"/>
    </source>
</evidence>
<name>B1ZRJ0_OPITP</name>
<dbReference type="InterPro" id="IPR000792">
    <property type="entry name" value="Tscrpt_reg_LuxR_C"/>
</dbReference>
<evidence type="ECO:0000259" key="4">
    <source>
        <dbReference type="PROSITE" id="PS50043"/>
    </source>
</evidence>
<dbReference type="GO" id="GO:0003677">
    <property type="term" value="F:DNA binding"/>
    <property type="evidence" value="ECO:0007669"/>
    <property type="project" value="UniProtKB-KW"/>
</dbReference>
<keyword evidence="1" id="KW-0805">Transcription regulation</keyword>
<dbReference type="SMART" id="SM00421">
    <property type="entry name" value="HTH_LUXR"/>
    <property type="match status" value="1"/>
</dbReference>
<dbReference type="PANTHER" id="PTHR44688:SF16">
    <property type="entry name" value="DNA-BINDING TRANSCRIPTIONAL ACTIVATOR DEVR_DOSR"/>
    <property type="match status" value="1"/>
</dbReference>
<keyword evidence="6" id="KW-1185">Reference proteome</keyword>
<evidence type="ECO:0000256" key="3">
    <source>
        <dbReference type="ARBA" id="ARBA00023163"/>
    </source>
</evidence>
<protein>
    <submittedName>
        <fullName evidence="5">Transcriptional regulator, LuxR family</fullName>
    </submittedName>
</protein>
<keyword evidence="3" id="KW-0804">Transcription</keyword>
<evidence type="ECO:0000256" key="2">
    <source>
        <dbReference type="ARBA" id="ARBA00023125"/>
    </source>
</evidence>